<evidence type="ECO:0000256" key="2">
    <source>
        <dbReference type="SAM" id="Phobius"/>
    </source>
</evidence>
<feature type="transmembrane region" description="Helical" evidence="2">
    <location>
        <begin position="254"/>
        <end position="275"/>
    </location>
</feature>
<evidence type="ECO:0000256" key="1">
    <source>
        <dbReference type="SAM" id="MobiDB-lite"/>
    </source>
</evidence>
<reference evidence="3" key="1">
    <citation type="submission" date="2021-01" db="EMBL/GenBank/DDBJ databases">
        <authorList>
            <person name="Corre E."/>
            <person name="Pelletier E."/>
            <person name="Niang G."/>
            <person name="Scheremetjew M."/>
            <person name="Finn R."/>
            <person name="Kale V."/>
            <person name="Holt S."/>
            <person name="Cochrane G."/>
            <person name="Meng A."/>
            <person name="Brown T."/>
            <person name="Cohen L."/>
        </authorList>
    </citation>
    <scope>NUCLEOTIDE SEQUENCE</scope>
    <source>
        <strain evidence="3">CCMP826</strain>
    </source>
</reference>
<keyword evidence="2" id="KW-1133">Transmembrane helix</keyword>
<feature type="region of interest" description="Disordered" evidence="1">
    <location>
        <begin position="177"/>
        <end position="206"/>
    </location>
</feature>
<keyword evidence="2" id="KW-0472">Membrane</keyword>
<evidence type="ECO:0000313" key="3">
    <source>
        <dbReference type="EMBL" id="CAD9500099.1"/>
    </source>
</evidence>
<dbReference type="AlphaFoldDB" id="A0A7S2HUL7"/>
<sequence length="424" mass="45204">MVRKTICGGVVESKRSLLALSWSITTVLSASAFIMALIFVVAVETKYEAGYSNYYENYMANLDAAAADDYNDGYNDDYNDGYNDDYGGNRMRWLEDGDGSGSGSSSGSSDEEDDMDDELFYAKALVSTSSSSMAFVAVYALVLAMALGLYGSTAIVGFTSLTGRYIGPCFAFSAASKASPQPAPKPSPPVSPNVPDDDTEADESNVASMAQNPCQNVANAARNVIAGAASDSRNSRTDASMDVDHGAVAGNMHAGLFMGALLFFSNLLLICAVIFSEVRVEDYIDDREREERQPYAIEVIATVLAVLCIFLAVLYLVFAVLMFVYYEAMLEEDAEEVVDGMAGGVRASMGATGANRASLVSSMLQDRSNPRRRRRTDLDHGGGKNQPLMYDNGEIGMVDVGASATSPGVLNSSKHGFLTSGVYG</sequence>
<feature type="transmembrane region" description="Helical" evidence="2">
    <location>
        <begin position="20"/>
        <end position="43"/>
    </location>
</feature>
<gene>
    <name evidence="3" type="ORF">HTAM1171_LOCUS7513</name>
</gene>
<proteinExistence type="predicted"/>
<protein>
    <submittedName>
        <fullName evidence="3">Uncharacterized protein</fullName>
    </submittedName>
</protein>
<feature type="region of interest" description="Disordered" evidence="1">
    <location>
        <begin position="93"/>
        <end position="113"/>
    </location>
</feature>
<name>A0A7S2HUL7_9STRA</name>
<keyword evidence="2" id="KW-0812">Transmembrane</keyword>
<dbReference type="EMBL" id="HBGV01012288">
    <property type="protein sequence ID" value="CAD9500099.1"/>
    <property type="molecule type" value="Transcribed_RNA"/>
</dbReference>
<feature type="transmembrane region" description="Helical" evidence="2">
    <location>
        <begin position="295"/>
        <end position="325"/>
    </location>
</feature>
<feature type="compositionally biased region" description="Pro residues" evidence="1">
    <location>
        <begin position="181"/>
        <end position="192"/>
    </location>
</feature>
<accession>A0A7S2HUL7</accession>
<organism evidence="3">
    <name type="scientific">Helicotheca tamesis</name>
    <dbReference type="NCBI Taxonomy" id="374047"/>
    <lineage>
        <taxon>Eukaryota</taxon>
        <taxon>Sar</taxon>
        <taxon>Stramenopiles</taxon>
        <taxon>Ochrophyta</taxon>
        <taxon>Bacillariophyta</taxon>
        <taxon>Mediophyceae</taxon>
        <taxon>Lithodesmiophycidae</taxon>
        <taxon>Lithodesmiales</taxon>
        <taxon>Lithodesmiaceae</taxon>
        <taxon>Helicotheca</taxon>
    </lineage>
</organism>
<feature type="transmembrane region" description="Helical" evidence="2">
    <location>
        <begin position="133"/>
        <end position="158"/>
    </location>
</feature>
<feature type="region of interest" description="Disordered" evidence="1">
    <location>
        <begin position="362"/>
        <end position="389"/>
    </location>
</feature>